<evidence type="ECO:0000313" key="3">
    <source>
        <dbReference type="EMBL" id="OIQ80991.1"/>
    </source>
</evidence>
<feature type="region of interest" description="Disordered" evidence="1">
    <location>
        <begin position="1"/>
        <end position="38"/>
    </location>
</feature>
<proteinExistence type="predicted"/>
<feature type="compositionally biased region" description="Polar residues" evidence="1">
    <location>
        <begin position="20"/>
        <end position="31"/>
    </location>
</feature>
<dbReference type="EMBL" id="MLJW01000984">
    <property type="protein sequence ID" value="OIQ80991.1"/>
    <property type="molecule type" value="Genomic_DNA"/>
</dbReference>
<protein>
    <recommendedName>
        <fullName evidence="2">Winged helix-turn-helix domain-containing protein</fullName>
    </recommendedName>
</protein>
<gene>
    <name evidence="3" type="ORF">GALL_372520</name>
</gene>
<sequence>MSPERDDAAGSGEGRGVGAQQGSDQRGNGSPNAAAAQRARILAHLQRGQPLTTIQARRDLDVLHPGARLMELRRAGWPIVMTWVREATDAGRLHRVGRYWLEVRS</sequence>
<name>A0A1J5QM38_9ZZZZ</name>
<reference evidence="3" key="1">
    <citation type="submission" date="2016-10" db="EMBL/GenBank/DDBJ databases">
        <title>Sequence of Gallionella enrichment culture.</title>
        <authorList>
            <person name="Poehlein A."/>
            <person name="Muehling M."/>
            <person name="Daniel R."/>
        </authorList>
    </citation>
    <scope>NUCLEOTIDE SEQUENCE</scope>
</reference>
<comment type="caution">
    <text evidence="3">The sequence shown here is derived from an EMBL/GenBank/DDBJ whole genome shotgun (WGS) entry which is preliminary data.</text>
</comment>
<dbReference type="Pfam" id="PF14090">
    <property type="entry name" value="HTH_39"/>
    <property type="match status" value="1"/>
</dbReference>
<dbReference type="AlphaFoldDB" id="A0A1J5QM38"/>
<dbReference type="InterPro" id="IPR055245">
    <property type="entry name" value="HTH_proteobacteria"/>
</dbReference>
<evidence type="ECO:0000259" key="2">
    <source>
        <dbReference type="Pfam" id="PF14090"/>
    </source>
</evidence>
<evidence type="ECO:0000256" key="1">
    <source>
        <dbReference type="SAM" id="MobiDB-lite"/>
    </source>
</evidence>
<feature type="domain" description="Winged helix-turn-helix" evidence="2">
    <location>
        <begin position="37"/>
        <end position="102"/>
    </location>
</feature>
<organism evidence="3">
    <name type="scientific">mine drainage metagenome</name>
    <dbReference type="NCBI Taxonomy" id="410659"/>
    <lineage>
        <taxon>unclassified sequences</taxon>
        <taxon>metagenomes</taxon>
        <taxon>ecological metagenomes</taxon>
    </lineage>
</organism>
<accession>A0A1J5QM38</accession>